<accession>A0ABT9DVM4</accession>
<evidence type="ECO:0000313" key="2">
    <source>
        <dbReference type="Proteomes" id="UP001243009"/>
    </source>
</evidence>
<evidence type="ECO:0000313" key="1">
    <source>
        <dbReference type="EMBL" id="MDO9707850.1"/>
    </source>
</evidence>
<dbReference type="EMBL" id="JAUTWS010000004">
    <property type="protein sequence ID" value="MDO9707850.1"/>
    <property type="molecule type" value="Genomic_DNA"/>
</dbReference>
<organism evidence="1 2">
    <name type="scientific">Paracraurococcus lichenis</name>
    <dbReference type="NCBI Taxonomy" id="3064888"/>
    <lineage>
        <taxon>Bacteria</taxon>
        <taxon>Pseudomonadati</taxon>
        <taxon>Pseudomonadota</taxon>
        <taxon>Alphaproteobacteria</taxon>
        <taxon>Acetobacterales</taxon>
        <taxon>Roseomonadaceae</taxon>
        <taxon>Paracraurococcus</taxon>
    </lineage>
</organism>
<name>A0ABT9DVM4_9PROT</name>
<dbReference type="RefSeq" id="WP_305102716.1">
    <property type="nucleotide sequence ID" value="NZ_JAUTWS010000004.1"/>
</dbReference>
<sequence length="61" mass="6962">MRLRPLLILPLLAVLGGCAVYPAPYAAPRPYVYAPPPPPPHYGWGYRPYGYYGYGPGWRRW</sequence>
<dbReference type="PROSITE" id="PS51257">
    <property type="entry name" value="PROKAR_LIPOPROTEIN"/>
    <property type="match status" value="1"/>
</dbReference>
<keyword evidence="2" id="KW-1185">Reference proteome</keyword>
<gene>
    <name evidence="1" type="ORF">Q7A36_05795</name>
</gene>
<reference evidence="1 2" key="1">
    <citation type="submission" date="2023-08" db="EMBL/GenBank/DDBJ databases">
        <title>The draft genome sequence of Paracraurococcus sp. LOR1-02.</title>
        <authorList>
            <person name="Kingkaew E."/>
            <person name="Tanasupawat S."/>
        </authorList>
    </citation>
    <scope>NUCLEOTIDE SEQUENCE [LARGE SCALE GENOMIC DNA]</scope>
    <source>
        <strain evidence="1 2">LOR1-02</strain>
    </source>
</reference>
<comment type="caution">
    <text evidence="1">The sequence shown here is derived from an EMBL/GenBank/DDBJ whole genome shotgun (WGS) entry which is preliminary data.</text>
</comment>
<evidence type="ECO:0008006" key="3">
    <source>
        <dbReference type="Google" id="ProtNLM"/>
    </source>
</evidence>
<dbReference type="Proteomes" id="UP001243009">
    <property type="component" value="Unassembled WGS sequence"/>
</dbReference>
<proteinExistence type="predicted"/>
<protein>
    <recommendedName>
        <fullName evidence="3">Lipoprotein</fullName>
    </recommendedName>
</protein>